<dbReference type="SUPFAM" id="SSF140663">
    <property type="entry name" value="TTHA0068-like"/>
    <property type="match status" value="1"/>
</dbReference>
<dbReference type="InterPro" id="IPR023203">
    <property type="entry name" value="TTHA0068_sf"/>
</dbReference>
<dbReference type="GeneID" id="55584745"/>
<dbReference type="OrthoDB" id="28179at2157"/>
<proteinExistence type="predicted"/>
<dbReference type="RefSeq" id="WP_174448567.1">
    <property type="nucleotide sequence ID" value="NZ_AP018732.1"/>
</dbReference>
<dbReference type="AlphaFoldDB" id="A0A4P2VGC8"/>
<dbReference type="KEGG" id="ccai:NAS2_0933"/>
<evidence type="ECO:0000313" key="2">
    <source>
        <dbReference type="Proteomes" id="UP000509448"/>
    </source>
</evidence>
<protein>
    <recommendedName>
        <fullName evidence="3">DUF309 domain-containing protein</fullName>
    </recommendedName>
</protein>
<reference evidence="1 2" key="1">
    <citation type="journal article" date="2019" name="ISME J.">
        <title>Isolation and characterization of a thermophilic sulfur- and iron-reducing thaumarchaeote from a terrestrial acidic hot spring.</title>
        <authorList>
            <person name="Kato S."/>
            <person name="Itoh T."/>
            <person name="Yuki M."/>
            <person name="Nagamori M."/>
            <person name="Ohnishi M."/>
            <person name="Uematsu K."/>
            <person name="Suzuki K."/>
            <person name="Takashina T."/>
            <person name="Ohkuma M."/>
        </authorList>
    </citation>
    <scope>NUCLEOTIDE SEQUENCE [LARGE SCALE GENOMIC DNA]</scope>
    <source>
        <strain evidence="1 2">NAS-02</strain>
    </source>
</reference>
<keyword evidence="2" id="KW-1185">Reference proteome</keyword>
<name>A0A4P2VGC8_9ARCH</name>
<dbReference type="Gene3D" id="1.10.3450.10">
    <property type="entry name" value="TTHA0068-like"/>
    <property type="match status" value="1"/>
</dbReference>
<organism evidence="1 2">
    <name type="scientific">Conexivisphaera calida</name>
    <dbReference type="NCBI Taxonomy" id="1874277"/>
    <lineage>
        <taxon>Archaea</taxon>
        <taxon>Nitrososphaerota</taxon>
        <taxon>Conexivisphaeria</taxon>
        <taxon>Conexivisphaerales</taxon>
        <taxon>Conexivisphaeraceae</taxon>
        <taxon>Conexivisphaera</taxon>
    </lineage>
</organism>
<dbReference type="Pfam" id="PF03745">
    <property type="entry name" value="DUF309"/>
    <property type="match status" value="1"/>
</dbReference>
<accession>A0A4P2VGC8</accession>
<evidence type="ECO:0008006" key="3">
    <source>
        <dbReference type="Google" id="ProtNLM"/>
    </source>
</evidence>
<dbReference type="Proteomes" id="UP000509448">
    <property type="component" value="Chromosome"/>
</dbReference>
<dbReference type="EMBL" id="AP018732">
    <property type="protein sequence ID" value="BBE42322.1"/>
    <property type="molecule type" value="Genomic_DNA"/>
</dbReference>
<sequence length="170" mass="17808">MKATAQAAGLRVIDVRLDVDHSEVDVEGQGAPEWKCEVLDVVDVGSLEHVSEISPLRRGLELMSSGRFWEAHEVLESAWHSSAGPAKDALGFLIKCCAAAVHIQRGGYGTAARVASRAAAVSVDPSCMDGALSKLRSSCTSIEPDSISRVLREFAIGALGGTTSLSSLCG</sequence>
<evidence type="ECO:0000313" key="1">
    <source>
        <dbReference type="EMBL" id="BBE42322.1"/>
    </source>
</evidence>
<gene>
    <name evidence="1" type="ORF">NAS2_0933</name>
</gene>
<dbReference type="InterPro" id="IPR005500">
    <property type="entry name" value="DUF309"/>
</dbReference>